<evidence type="ECO:0000256" key="4">
    <source>
        <dbReference type="ARBA" id="ARBA00022617"/>
    </source>
</evidence>
<evidence type="ECO:0000256" key="1">
    <source>
        <dbReference type="ARBA" id="ARBA00001971"/>
    </source>
</evidence>
<keyword evidence="8" id="KW-0408">Iron</keyword>
<evidence type="ECO:0000313" key="12">
    <source>
        <dbReference type="Proteomes" id="UP000499080"/>
    </source>
</evidence>
<organism evidence="11 12">
    <name type="scientific">Araneus ventricosus</name>
    <name type="common">Orbweaver spider</name>
    <name type="synonym">Epeira ventricosa</name>
    <dbReference type="NCBI Taxonomy" id="182803"/>
    <lineage>
        <taxon>Eukaryota</taxon>
        <taxon>Metazoa</taxon>
        <taxon>Ecdysozoa</taxon>
        <taxon>Arthropoda</taxon>
        <taxon>Chelicerata</taxon>
        <taxon>Arachnida</taxon>
        <taxon>Araneae</taxon>
        <taxon>Araneomorphae</taxon>
        <taxon>Entelegynae</taxon>
        <taxon>Araneoidea</taxon>
        <taxon>Araneidae</taxon>
        <taxon>Araneus</taxon>
    </lineage>
</organism>
<evidence type="ECO:0000313" key="11">
    <source>
        <dbReference type="EMBL" id="GBN14194.1"/>
    </source>
</evidence>
<proteinExistence type="inferred from homology"/>
<dbReference type="SUPFAM" id="SSF48264">
    <property type="entry name" value="Cytochrome P450"/>
    <property type="match status" value="1"/>
</dbReference>
<evidence type="ECO:0000256" key="3">
    <source>
        <dbReference type="ARBA" id="ARBA00010617"/>
    </source>
</evidence>
<accession>A0A4Y2LI08</accession>
<evidence type="ECO:0000256" key="2">
    <source>
        <dbReference type="ARBA" id="ARBA00004586"/>
    </source>
</evidence>
<protein>
    <submittedName>
        <fullName evidence="11">Cytochrome P450 4V2</fullName>
    </submittedName>
</protein>
<dbReference type="Gene3D" id="1.10.630.10">
    <property type="entry name" value="Cytochrome P450"/>
    <property type="match status" value="1"/>
</dbReference>
<keyword evidence="9" id="KW-0503">Monooxygenase</keyword>
<dbReference type="Pfam" id="PF00067">
    <property type="entry name" value="p450"/>
    <property type="match status" value="1"/>
</dbReference>
<dbReference type="PANTHER" id="PTHR24291">
    <property type="entry name" value="CYTOCHROME P450 FAMILY 4"/>
    <property type="match status" value="1"/>
</dbReference>
<comment type="similarity">
    <text evidence="3">Belongs to the cytochrome P450 family.</text>
</comment>
<dbReference type="InterPro" id="IPR050196">
    <property type="entry name" value="Cytochrome_P450_Monoox"/>
</dbReference>
<gene>
    <name evidence="11" type="primary">CYP4V2_15</name>
    <name evidence="11" type="ORF">AVEN_170127_1</name>
</gene>
<dbReference type="InterPro" id="IPR002402">
    <property type="entry name" value="Cyt_P450_E_grp-II"/>
</dbReference>
<dbReference type="GO" id="GO:0016705">
    <property type="term" value="F:oxidoreductase activity, acting on paired donors, with incorporation or reduction of molecular oxygen"/>
    <property type="evidence" value="ECO:0007669"/>
    <property type="project" value="InterPro"/>
</dbReference>
<evidence type="ECO:0000256" key="9">
    <source>
        <dbReference type="ARBA" id="ARBA00023033"/>
    </source>
</evidence>
<evidence type="ECO:0000256" key="5">
    <source>
        <dbReference type="ARBA" id="ARBA00022723"/>
    </source>
</evidence>
<keyword evidence="7" id="KW-0560">Oxidoreductase</keyword>
<dbReference type="GO" id="GO:0020037">
    <property type="term" value="F:heme binding"/>
    <property type="evidence" value="ECO:0007669"/>
    <property type="project" value="InterPro"/>
</dbReference>
<dbReference type="EMBL" id="BGPR01005874">
    <property type="protein sequence ID" value="GBN14194.1"/>
    <property type="molecule type" value="Genomic_DNA"/>
</dbReference>
<keyword evidence="6" id="KW-0256">Endoplasmic reticulum</keyword>
<evidence type="ECO:0000256" key="6">
    <source>
        <dbReference type="ARBA" id="ARBA00022824"/>
    </source>
</evidence>
<dbReference type="InterPro" id="IPR036396">
    <property type="entry name" value="Cyt_P450_sf"/>
</dbReference>
<dbReference type="PRINTS" id="PR00464">
    <property type="entry name" value="EP450II"/>
</dbReference>
<evidence type="ECO:0000256" key="7">
    <source>
        <dbReference type="ARBA" id="ARBA00023002"/>
    </source>
</evidence>
<evidence type="ECO:0000256" key="10">
    <source>
        <dbReference type="ARBA" id="ARBA00023136"/>
    </source>
</evidence>
<dbReference type="Proteomes" id="UP000499080">
    <property type="component" value="Unassembled WGS sequence"/>
</dbReference>
<comment type="cofactor">
    <cofactor evidence="1">
        <name>heme</name>
        <dbReference type="ChEBI" id="CHEBI:30413"/>
    </cofactor>
</comment>
<name>A0A4Y2LI08_ARAVE</name>
<evidence type="ECO:0000256" key="8">
    <source>
        <dbReference type="ARBA" id="ARBA00023004"/>
    </source>
</evidence>
<comment type="caution">
    <text evidence="11">The sequence shown here is derived from an EMBL/GenBank/DDBJ whole genome shotgun (WGS) entry which is preliminary data.</text>
</comment>
<dbReference type="GO" id="GO:0005506">
    <property type="term" value="F:iron ion binding"/>
    <property type="evidence" value="ECO:0007669"/>
    <property type="project" value="InterPro"/>
</dbReference>
<keyword evidence="12" id="KW-1185">Reference proteome</keyword>
<dbReference type="GO" id="GO:0005789">
    <property type="term" value="C:endoplasmic reticulum membrane"/>
    <property type="evidence" value="ECO:0007669"/>
    <property type="project" value="UniProtKB-SubCell"/>
</dbReference>
<keyword evidence="4" id="KW-0349">Heme</keyword>
<keyword evidence="10" id="KW-0472">Membrane</keyword>
<dbReference type="PANTHER" id="PTHR24291:SF189">
    <property type="entry name" value="CYTOCHROME P450 4C3-RELATED"/>
    <property type="match status" value="1"/>
</dbReference>
<dbReference type="AlphaFoldDB" id="A0A4Y2LI08"/>
<sequence length="313" mass="35785">MGEMIHLQVFLHTEFELLLAIRISFVSVFLQGLLGDCCELFRKEKIMKLYLGLTPAIFFYKPEAVEVVLSSSSLIDKSIQYNLMDSWLGKGLFTSSGEKWRKRRKLLTPTFHFAILQDFIPVVQEQSNVFVSKLQALIRKPWVDIVPLAVLCTLDIICQTAMGISMNAQSNENQEYVKAVHEITNAIIDRGFRPWLYSDFIYSMTPEERRKEVDGFSVEIPELLTDPVTISPSSDSLTDAWAPTVHKLAITKHFVDYVMHSSFAYRQFNSNFTCGDPTILPYELIQGRNRGTVGHKVRLRRRGKSLMFTLSAS</sequence>
<dbReference type="OrthoDB" id="1470350at2759"/>
<reference evidence="11 12" key="1">
    <citation type="journal article" date="2019" name="Sci. Rep.">
        <title>Orb-weaving spider Araneus ventricosus genome elucidates the spidroin gene catalogue.</title>
        <authorList>
            <person name="Kono N."/>
            <person name="Nakamura H."/>
            <person name="Ohtoshi R."/>
            <person name="Moran D.A.P."/>
            <person name="Shinohara A."/>
            <person name="Yoshida Y."/>
            <person name="Fujiwara M."/>
            <person name="Mori M."/>
            <person name="Tomita M."/>
            <person name="Arakawa K."/>
        </authorList>
    </citation>
    <scope>NUCLEOTIDE SEQUENCE [LARGE SCALE GENOMIC DNA]</scope>
</reference>
<comment type="subcellular location">
    <subcellularLocation>
        <location evidence="2">Endoplasmic reticulum membrane</location>
    </subcellularLocation>
</comment>
<dbReference type="InterPro" id="IPR001128">
    <property type="entry name" value="Cyt_P450"/>
</dbReference>
<keyword evidence="5" id="KW-0479">Metal-binding</keyword>
<dbReference type="GO" id="GO:0004497">
    <property type="term" value="F:monooxygenase activity"/>
    <property type="evidence" value="ECO:0007669"/>
    <property type="project" value="UniProtKB-KW"/>
</dbReference>